<dbReference type="EMBL" id="JAMRXG010000001">
    <property type="protein sequence ID" value="MCM6772039.1"/>
    <property type="molecule type" value="Genomic_DNA"/>
</dbReference>
<keyword evidence="3" id="KW-1185">Reference proteome</keyword>
<dbReference type="Proteomes" id="UP001139157">
    <property type="component" value="Unassembled WGS sequence"/>
</dbReference>
<organism evidence="2 3">
    <name type="scientific">Nocardia pulmonis</name>
    <dbReference type="NCBI Taxonomy" id="2951408"/>
    <lineage>
        <taxon>Bacteria</taxon>
        <taxon>Bacillati</taxon>
        <taxon>Actinomycetota</taxon>
        <taxon>Actinomycetes</taxon>
        <taxon>Mycobacteriales</taxon>
        <taxon>Nocardiaceae</taxon>
        <taxon>Nocardia</taxon>
    </lineage>
</organism>
<evidence type="ECO:0000256" key="1">
    <source>
        <dbReference type="SAM" id="MobiDB-lite"/>
    </source>
</evidence>
<name>A0A9X2E1C2_9NOCA</name>
<sequence length="268" mass="30628">MPVEGFDAGYSWELRHDNRIVEYGTLAWSDQHPWTGKAATDPYEMGSELFDLACSLVLEESRDAVVDARMEGRPEPTPIDVLTLILREPDGRELVSMTARLIHLPITEEYVQEQIALLRASEEEDRRLALARRQRAEEPDPYPLLADFLAPQPLPQPEPAEPPDPHRQRIDDLERRADDLRESVVDPDHCRRRLFEAELRLTEAEQEHRHLAADADDGAREDAAAHIAHCAERVTFWHTRATEATETFLRAAALDAEAARLRRAEPER</sequence>
<reference evidence="2" key="1">
    <citation type="submission" date="2022-06" db="EMBL/GenBank/DDBJ databases">
        <title>Novel species in genus nocardia.</title>
        <authorList>
            <person name="Li F."/>
        </authorList>
    </citation>
    <scope>NUCLEOTIDE SEQUENCE</scope>
    <source>
        <strain evidence="2">CDC141</strain>
    </source>
</reference>
<protein>
    <submittedName>
        <fullName evidence="2">Uncharacterized protein</fullName>
    </submittedName>
</protein>
<comment type="caution">
    <text evidence="2">The sequence shown here is derived from an EMBL/GenBank/DDBJ whole genome shotgun (WGS) entry which is preliminary data.</text>
</comment>
<feature type="region of interest" description="Disordered" evidence="1">
    <location>
        <begin position="141"/>
        <end position="168"/>
    </location>
</feature>
<proteinExistence type="predicted"/>
<accession>A0A9X2E1C2</accession>
<dbReference type="AlphaFoldDB" id="A0A9X2E1C2"/>
<dbReference type="RefSeq" id="WP_251908917.1">
    <property type="nucleotide sequence ID" value="NZ_JAMRXG010000001.1"/>
</dbReference>
<feature type="compositionally biased region" description="Pro residues" evidence="1">
    <location>
        <begin position="152"/>
        <end position="162"/>
    </location>
</feature>
<evidence type="ECO:0000313" key="3">
    <source>
        <dbReference type="Proteomes" id="UP001139157"/>
    </source>
</evidence>
<gene>
    <name evidence="2" type="ORF">NDR86_00960</name>
</gene>
<evidence type="ECO:0000313" key="2">
    <source>
        <dbReference type="EMBL" id="MCM6772039.1"/>
    </source>
</evidence>